<dbReference type="Gene3D" id="3.60.120.10">
    <property type="entry name" value="Anthranilate synthase"/>
    <property type="match status" value="1"/>
</dbReference>
<dbReference type="PANTHER" id="PTHR42839:SF1">
    <property type="entry name" value="ISOCHORISMATE SYNTHASE MENF"/>
    <property type="match status" value="1"/>
</dbReference>
<keyword evidence="3 4" id="KW-0413">Isomerase</keyword>
<feature type="binding site" evidence="4">
    <location>
        <position position="316"/>
    </location>
    <ligand>
        <name>Mg(2+)</name>
        <dbReference type="ChEBI" id="CHEBI:18420"/>
    </ligand>
</feature>
<feature type="binding site" evidence="4">
    <location>
        <position position="451"/>
    </location>
    <ligand>
        <name>Mg(2+)</name>
        <dbReference type="ChEBI" id="CHEBI:18420"/>
    </ligand>
</feature>
<dbReference type="GO" id="GO:0008909">
    <property type="term" value="F:isochorismate synthase activity"/>
    <property type="evidence" value="ECO:0007669"/>
    <property type="project" value="UniProtKB-EC"/>
</dbReference>
<feature type="active site" description="Proton acceptor" evidence="4">
    <location>
        <position position="223"/>
    </location>
</feature>
<comment type="similarity">
    <text evidence="2 4">Belongs to the isochorismate synthase family.</text>
</comment>
<feature type="domain" description="Chorismate-utilising enzyme C-terminal" evidence="5">
    <location>
        <begin position="203"/>
        <end position="455"/>
    </location>
</feature>
<dbReference type="NCBIfam" id="TIGR00543">
    <property type="entry name" value="isochor_syn"/>
    <property type="match status" value="1"/>
</dbReference>
<keyword evidence="4" id="KW-0474">Menaquinone biosynthesis</keyword>
<reference evidence="6 7" key="1">
    <citation type="submission" date="2022-10" db="EMBL/GenBank/DDBJ databases">
        <title>Draft genome assembly of moderately radiation resistant bacterium Metabacillus halosaccharovorans.</title>
        <authorList>
            <person name="Pal S."/>
            <person name="Gopinathan A."/>
        </authorList>
    </citation>
    <scope>NUCLEOTIDE SEQUENCE [LARGE SCALE GENOMIC DNA]</scope>
    <source>
        <strain evidence="6 7">VITHBRA001</strain>
    </source>
</reference>
<feature type="active site" description="Proton donor" evidence="4">
    <location>
        <position position="272"/>
    </location>
</feature>
<keyword evidence="4" id="KW-0479">Metal-binding</keyword>
<dbReference type="HAMAP" id="MF_01935">
    <property type="entry name" value="MenF"/>
    <property type="match status" value="1"/>
</dbReference>
<evidence type="ECO:0000256" key="2">
    <source>
        <dbReference type="ARBA" id="ARBA00005297"/>
    </source>
</evidence>
<evidence type="ECO:0000313" key="6">
    <source>
        <dbReference type="EMBL" id="MCV9888988.1"/>
    </source>
</evidence>
<comment type="pathway">
    <text evidence="4">Quinol/quinone metabolism; 1,4-dihydroxy-2-naphthoate biosynthesis; 1,4-dihydroxy-2-naphthoate from chorismate: step 1/7.</text>
</comment>
<protein>
    <recommendedName>
        <fullName evidence="4">Isochorismate synthase MenF</fullName>
        <ecNumber evidence="4">5.4.4.2</ecNumber>
    </recommendedName>
    <alternativeName>
        <fullName evidence="4">Isochorismate mutase</fullName>
    </alternativeName>
</protein>
<comment type="catalytic activity">
    <reaction evidence="1 4">
        <text>chorismate = isochorismate</text>
        <dbReference type="Rhea" id="RHEA:18985"/>
        <dbReference type="ChEBI" id="CHEBI:29748"/>
        <dbReference type="ChEBI" id="CHEBI:29780"/>
        <dbReference type="EC" id="5.4.4.2"/>
    </reaction>
</comment>
<keyword evidence="4" id="KW-0460">Magnesium</keyword>
<dbReference type="InterPro" id="IPR004561">
    <property type="entry name" value="IsoChor_synthase"/>
</dbReference>
<comment type="cofactor">
    <cofactor evidence="4">
        <name>Mg(2+)</name>
        <dbReference type="ChEBI" id="CHEBI:18420"/>
    </cofactor>
</comment>
<dbReference type="PANTHER" id="PTHR42839">
    <property type="entry name" value="ISOCHORISMATE SYNTHASE ENTC"/>
    <property type="match status" value="1"/>
</dbReference>
<dbReference type="SUPFAM" id="SSF56322">
    <property type="entry name" value="ADC synthase"/>
    <property type="match status" value="1"/>
</dbReference>
<evidence type="ECO:0000256" key="1">
    <source>
        <dbReference type="ARBA" id="ARBA00000799"/>
    </source>
</evidence>
<dbReference type="InterPro" id="IPR015890">
    <property type="entry name" value="Chorismate_C"/>
</dbReference>
<accession>A0ABT3DPK0</accession>
<gene>
    <name evidence="4" type="primary">menF</name>
    <name evidence="6" type="ORF">OIH86_25340</name>
</gene>
<dbReference type="InterPro" id="IPR005801">
    <property type="entry name" value="ADC_synthase"/>
</dbReference>
<comment type="caution">
    <text evidence="6">The sequence shown here is derived from an EMBL/GenBank/DDBJ whole genome shotgun (WGS) entry which is preliminary data.</text>
</comment>
<dbReference type="Proteomes" id="UP001526147">
    <property type="component" value="Unassembled WGS sequence"/>
</dbReference>
<evidence type="ECO:0000256" key="3">
    <source>
        <dbReference type="ARBA" id="ARBA00023235"/>
    </source>
</evidence>
<dbReference type="RefSeq" id="WP_264144978.1">
    <property type="nucleotide sequence ID" value="NZ_JAOYEY010000052.1"/>
</dbReference>
<dbReference type="InterPro" id="IPR034681">
    <property type="entry name" value="MenF"/>
</dbReference>
<dbReference type="Pfam" id="PF00425">
    <property type="entry name" value="Chorismate_bind"/>
    <property type="match status" value="1"/>
</dbReference>
<evidence type="ECO:0000256" key="4">
    <source>
        <dbReference type="HAMAP-Rule" id="MF_01935"/>
    </source>
</evidence>
<sequence>MITTLDHTLKEFIQQALEDAKRTKQSVIVSCIKEVDAIDPLHFFASGEDLFLGERYFWSTPNRDFTMVGLGNELVIENNLTTKERFRDIENEWKRFEKVVVSNETNQVGIGPILFGGFSFDPLKEKSLLWNNFSEAKFVLPKHMLSVIDQKSYITINKLVTPHDELTMCLKHFERSFEIGSALPYQLDCEKGNEFSTIEYKTSEWLKAIQKATNNIKSKEMDKVVLAREVHLKFSDKINPYQVIYNLQQEQPTSYIFEFENGPQHFVGATPERLIKKKDNEVLSTCLAGSIKRGKTEQEDDDLGHQLLHDDKNLLEHAIVVKMIKSAIESCCFDVITPKSPALFKSKNIQHLFTPVKGYAREGFSFLSMVEKLHPTPALGGFPKWKAIEKIRELEPMHRGWYAGPLGWIDHEDNGEFVVALRSGLLEGQNAALFAGCGIVEESDPKSEYLETKIKLKPMMSALGGVVNED</sequence>
<comment type="pathway">
    <text evidence="4">Quinol/quinone metabolism; menaquinone biosynthesis.</text>
</comment>
<evidence type="ECO:0000259" key="5">
    <source>
        <dbReference type="Pfam" id="PF00425"/>
    </source>
</evidence>
<comment type="function">
    <text evidence="4">Catalyzes the conversion of chorismate to isochorismate.</text>
</comment>
<organism evidence="6 7">
    <name type="scientific">Metabacillus halosaccharovorans</name>
    <dbReference type="NCBI Taxonomy" id="930124"/>
    <lineage>
        <taxon>Bacteria</taxon>
        <taxon>Bacillati</taxon>
        <taxon>Bacillota</taxon>
        <taxon>Bacilli</taxon>
        <taxon>Bacillales</taxon>
        <taxon>Bacillaceae</taxon>
        <taxon>Metabacillus</taxon>
    </lineage>
</organism>
<name>A0ABT3DPK0_9BACI</name>
<dbReference type="EMBL" id="JAOYEY010000052">
    <property type="protein sequence ID" value="MCV9888988.1"/>
    <property type="molecule type" value="Genomic_DNA"/>
</dbReference>
<proteinExistence type="inferred from homology"/>
<keyword evidence="7" id="KW-1185">Reference proteome</keyword>
<dbReference type="EC" id="5.4.4.2" evidence="4"/>
<evidence type="ECO:0000313" key="7">
    <source>
        <dbReference type="Proteomes" id="UP001526147"/>
    </source>
</evidence>